<keyword evidence="1" id="KW-1133">Transmembrane helix</keyword>
<evidence type="ECO:0000256" key="1">
    <source>
        <dbReference type="SAM" id="Phobius"/>
    </source>
</evidence>
<keyword evidence="1" id="KW-0472">Membrane</keyword>
<organism evidence="2 3">
    <name type="scientific">Candidatus Nanogingivalis gingivitcus</name>
    <dbReference type="NCBI Taxonomy" id="2171992"/>
    <lineage>
        <taxon>Bacteria</taxon>
        <taxon>Candidatus Saccharimonadota</taxon>
        <taxon>Candidatus Nanosyncoccalia</taxon>
        <taxon>Candidatus Nanogingivales</taxon>
        <taxon>Candidatus Nanogingivalaceae</taxon>
        <taxon>Candidatus Nanogingivalis</taxon>
    </lineage>
</organism>
<dbReference type="InterPro" id="IPR043723">
    <property type="entry name" value="DUF5665"/>
</dbReference>
<feature type="transmembrane region" description="Helical" evidence="1">
    <location>
        <begin position="43"/>
        <end position="68"/>
    </location>
</feature>
<comment type="caution">
    <text evidence="2">The sequence shown here is derived from an EMBL/GenBank/DDBJ whole genome shotgun (WGS) entry which is preliminary data.</text>
</comment>
<dbReference type="EMBL" id="PRLK01000013">
    <property type="protein sequence ID" value="RYC72315.1"/>
    <property type="molecule type" value="Genomic_DNA"/>
</dbReference>
<name>A0ABY0FH86_9BACT</name>
<keyword evidence="1" id="KW-0812">Transmembrane</keyword>
<reference evidence="2 3" key="2">
    <citation type="journal article" date="2020" name="Cell Rep.">
        <title>Acquisition and Adaptation of Ultra-small Parasitic Reduced Genome Bacteria to Mammalian Hosts.</title>
        <authorList>
            <person name="McLean J.S."/>
            <person name="Bor B."/>
            <person name="Kerns K.A."/>
            <person name="Liu Q."/>
            <person name="To T.T."/>
            <person name="Solden L."/>
            <person name="Hendrickson E.L."/>
            <person name="Wrighton K."/>
            <person name="Shi W."/>
            <person name="He X."/>
        </authorList>
    </citation>
    <scope>NUCLEOTIDE SEQUENCE [LARGE SCALE GENOMIC DNA]</scope>
    <source>
        <strain evidence="2 3">TM7_CMJM_G6_1_HOT_870</strain>
    </source>
</reference>
<evidence type="ECO:0000313" key="2">
    <source>
        <dbReference type="EMBL" id="RYC72315.1"/>
    </source>
</evidence>
<keyword evidence="3" id="KW-1185">Reference proteome</keyword>
<reference evidence="2 3" key="1">
    <citation type="journal article" date="2018" name="bioRxiv">
        <title>Evidence of independent acquisition and adaption of ultra-small bacteria to human hosts across the highly diverse yet reduced genomes of the phylum Saccharibacteria.</title>
        <authorList>
            <person name="McLean J.S."/>
            <person name="Bor B."/>
            <person name="To T.T."/>
            <person name="Liu Q."/>
            <person name="Kearns K.A."/>
            <person name="Solden L.M."/>
            <person name="Wrighton K.C."/>
            <person name="He X."/>
            <person name="Shi W."/>
        </authorList>
    </citation>
    <scope>NUCLEOTIDE SEQUENCE [LARGE SCALE GENOMIC DNA]</scope>
    <source>
        <strain evidence="2 3">TM7_CMJM_G6_1_HOT_870</strain>
    </source>
</reference>
<dbReference type="RefSeq" id="WP_129718993.1">
    <property type="nucleotide sequence ID" value="NZ_PRLK01000013.1"/>
</dbReference>
<sequence>MKFFNKIKKTLSNNTTKDAQYSILEDIFNDLYPNRWTVYKVNFFRGIFFGFGSAIGATLLFLALIWFLNLFVNIPGGIGDFIQKIITAMNSRR</sequence>
<proteinExistence type="predicted"/>
<protein>
    <submittedName>
        <fullName evidence="2">Uncharacterized protein</fullName>
    </submittedName>
</protein>
<gene>
    <name evidence="2" type="ORF">G6CMJM_00601</name>
</gene>
<dbReference type="Proteomes" id="UP001190925">
    <property type="component" value="Unassembled WGS sequence"/>
</dbReference>
<dbReference type="Pfam" id="PF18910">
    <property type="entry name" value="DUF5665"/>
    <property type="match status" value="1"/>
</dbReference>
<evidence type="ECO:0000313" key="3">
    <source>
        <dbReference type="Proteomes" id="UP001190925"/>
    </source>
</evidence>
<accession>A0ABY0FH86</accession>